<dbReference type="Proteomes" id="UP000076962">
    <property type="component" value="Unassembled WGS sequence"/>
</dbReference>
<dbReference type="InterPro" id="IPR038717">
    <property type="entry name" value="Tc1-like_DDE_dom"/>
</dbReference>
<dbReference type="Pfam" id="PF13565">
    <property type="entry name" value="HTH_32"/>
    <property type="match status" value="1"/>
</dbReference>
<feature type="non-terminal residue" evidence="2">
    <location>
        <position position="285"/>
    </location>
</feature>
<dbReference type="InterPro" id="IPR047655">
    <property type="entry name" value="Transpos_IS630-like"/>
</dbReference>
<gene>
    <name evidence="2" type="ORF">THIOM_004329</name>
</gene>
<sequence length="285" mass="32359">MSQLKSSPINLTPVQRDDLERIVRKPKSPQILVTRAKIILLADDGLGIRESARLLGISRDQVQRWRRRWLDTDCLVEVSLVLADAPRPGAPATYTPEQICALVAMACEHPEDSEHPISHWTQPEMADEAIKRGIVENISPRSVGRFLPEASFPPHRIRGWLTPKRDEQFEEKCHDICETYSKALEREQNGEKTISIDEMTGIQALERKAPNLPMKPSQPSLKEFEYIRHGTQTLIAGFDVATGQVFGEIGETRTENDLARFINKIFNNQPNSKKFHIVSDNLNIH</sequence>
<name>A0A176RWB9_9GAMM</name>
<accession>A0A176RWB9</accession>
<dbReference type="InterPro" id="IPR009057">
    <property type="entry name" value="Homeodomain-like_sf"/>
</dbReference>
<proteinExistence type="predicted"/>
<dbReference type="NCBIfam" id="NF033545">
    <property type="entry name" value="transpos_IS630"/>
    <property type="match status" value="1"/>
</dbReference>
<dbReference type="SUPFAM" id="SSF46689">
    <property type="entry name" value="Homeodomain-like"/>
    <property type="match status" value="1"/>
</dbReference>
<evidence type="ECO:0000313" key="2">
    <source>
        <dbReference type="EMBL" id="OAD19998.1"/>
    </source>
</evidence>
<comment type="caution">
    <text evidence="2">The sequence shown here is derived from an EMBL/GenBank/DDBJ whole genome shotgun (WGS) entry which is preliminary data.</text>
</comment>
<dbReference type="Pfam" id="PF13358">
    <property type="entry name" value="DDE_3"/>
    <property type="match status" value="1"/>
</dbReference>
<organism evidence="2 3">
    <name type="scientific">Candidatus Thiomargarita nelsonii</name>
    <dbReference type="NCBI Taxonomy" id="1003181"/>
    <lineage>
        <taxon>Bacteria</taxon>
        <taxon>Pseudomonadati</taxon>
        <taxon>Pseudomonadota</taxon>
        <taxon>Gammaproteobacteria</taxon>
        <taxon>Thiotrichales</taxon>
        <taxon>Thiotrichaceae</taxon>
        <taxon>Thiomargarita</taxon>
    </lineage>
</organism>
<evidence type="ECO:0000259" key="1">
    <source>
        <dbReference type="Pfam" id="PF13358"/>
    </source>
</evidence>
<protein>
    <submittedName>
        <fullName evidence="2">Transposase</fullName>
    </submittedName>
</protein>
<keyword evidence="3" id="KW-1185">Reference proteome</keyword>
<reference evidence="2 3" key="1">
    <citation type="submission" date="2016-05" db="EMBL/GenBank/DDBJ databases">
        <title>Single-cell genome of chain-forming Candidatus Thiomargarita nelsonii and comparison to other large sulfur-oxidizing bacteria.</title>
        <authorList>
            <person name="Winkel M."/>
            <person name="Salman V."/>
            <person name="Woyke T."/>
            <person name="Schulz-Vogt H."/>
            <person name="Richter M."/>
            <person name="Flood B."/>
            <person name="Bailey J."/>
            <person name="Amann R."/>
            <person name="Mussmann M."/>
        </authorList>
    </citation>
    <scope>NUCLEOTIDE SEQUENCE [LARGE SCALE GENOMIC DNA]</scope>
    <source>
        <strain evidence="2 3">THI036</strain>
    </source>
</reference>
<feature type="domain" description="Tc1-like transposase DDE" evidence="1">
    <location>
        <begin position="194"/>
        <end position="285"/>
    </location>
</feature>
<evidence type="ECO:0000313" key="3">
    <source>
        <dbReference type="Proteomes" id="UP000076962"/>
    </source>
</evidence>
<dbReference type="EMBL" id="LUTY01002585">
    <property type="protein sequence ID" value="OAD19998.1"/>
    <property type="molecule type" value="Genomic_DNA"/>
</dbReference>
<dbReference type="AlphaFoldDB" id="A0A176RWB9"/>